<keyword evidence="6" id="KW-0862">Zinc</keyword>
<dbReference type="PANTHER" id="PTHR24393">
    <property type="entry name" value="ZINC FINGER PROTEIN"/>
    <property type="match status" value="1"/>
</dbReference>
<dbReference type="PANTHER" id="PTHR24393:SF15">
    <property type="entry name" value="IP01243P-RELATED"/>
    <property type="match status" value="1"/>
</dbReference>
<dbReference type="SUPFAM" id="SSF57667">
    <property type="entry name" value="beta-beta-alpha zinc fingers"/>
    <property type="match status" value="1"/>
</dbReference>
<evidence type="ECO:0000256" key="10">
    <source>
        <dbReference type="ARBA" id="ARBA00023242"/>
    </source>
</evidence>
<evidence type="ECO:0000313" key="13">
    <source>
        <dbReference type="EMBL" id="KAG8182662.1"/>
    </source>
</evidence>
<name>A0AAV6UE48_9ARAC</name>
<keyword evidence="8" id="KW-0238">DNA-binding</keyword>
<comment type="caution">
    <text evidence="13">The sequence shown here is derived from an EMBL/GenBank/DDBJ whole genome shotgun (WGS) entry which is preliminary data.</text>
</comment>
<comment type="similarity">
    <text evidence="2">Belongs to the krueppel C2H2-type zinc-finger protein family.</text>
</comment>
<dbReference type="InterPro" id="IPR013087">
    <property type="entry name" value="Znf_C2H2_type"/>
</dbReference>
<keyword evidence="7" id="KW-0805">Transcription regulation</keyword>
<sequence>MHSGEKPFSSKYRKEKFVKISSLNLHLREHPEEKRYVCCVCSQRFIDKYSRIDHFKEAHTEARPYVCEESKFNFEAKQYLHLYIAFLQFLLDVLVPHKNRRLFLKQNNLLMRVLLQYLDSSKVRHINGREDLDDLIRK</sequence>
<keyword evidence="3" id="KW-0479">Metal-binding</keyword>
<dbReference type="GO" id="GO:0000978">
    <property type="term" value="F:RNA polymerase II cis-regulatory region sequence-specific DNA binding"/>
    <property type="evidence" value="ECO:0007669"/>
    <property type="project" value="TreeGrafter"/>
</dbReference>
<keyword evidence="4" id="KW-0677">Repeat</keyword>
<gene>
    <name evidence="13" type="ORF">JTE90_019687</name>
</gene>
<dbReference type="GO" id="GO:0001228">
    <property type="term" value="F:DNA-binding transcription activator activity, RNA polymerase II-specific"/>
    <property type="evidence" value="ECO:0007669"/>
    <property type="project" value="TreeGrafter"/>
</dbReference>
<evidence type="ECO:0000256" key="5">
    <source>
        <dbReference type="ARBA" id="ARBA00022771"/>
    </source>
</evidence>
<protein>
    <recommendedName>
        <fullName evidence="12">C2H2-type domain-containing protein</fullName>
    </recommendedName>
</protein>
<evidence type="ECO:0000256" key="3">
    <source>
        <dbReference type="ARBA" id="ARBA00022723"/>
    </source>
</evidence>
<accession>A0AAV6UE48</accession>
<dbReference type="InterPro" id="IPR036236">
    <property type="entry name" value="Znf_C2H2_sf"/>
</dbReference>
<feature type="domain" description="C2H2-type" evidence="12">
    <location>
        <begin position="36"/>
        <end position="64"/>
    </location>
</feature>
<evidence type="ECO:0000256" key="1">
    <source>
        <dbReference type="ARBA" id="ARBA00004123"/>
    </source>
</evidence>
<dbReference type="EMBL" id="JAFNEN010000454">
    <property type="protein sequence ID" value="KAG8182662.1"/>
    <property type="molecule type" value="Genomic_DNA"/>
</dbReference>
<evidence type="ECO:0000256" key="8">
    <source>
        <dbReference type="ARBA" id="ARBA00023125"/>
    </source>
</evidence>
<evidence type="ECO:0000259" key="12">
    <source>
        <dbReference type="PROSITE" id="PS50157"/>
    </source>
</evidence>
<dbReference type="AlphaFoldDB" id="A0AAV6UE48"/>
<evidence type="ECO:0000256" key="7">
    <source>
        <dbReference type="ARBA" id="ARBA00023015"/>
    </source>
</evidence>
<dbReference type="GO" id="GO:0005634">
    <property type="term" value="C:nucleus"/>
    <property type="evidence" value="ECO:0007669"/>
    <property type="project" value="UniProtKB-SubCell"/>
</dbReference>
<proteinExistence type="inferred from homology"/>
<dbReference type="Gene3D" id="3.30.160.60">
    <property type="entry name" value="Classic Zinc Finger"/>
    <property type="match status" value="1"/>
</dbReference>
<evidence type="ECO:0000256" key="11">
    <source>
        <dbReference type="PROSITE-ProRule" id="PRU00042"/>
    </source>
</evidence>
<dbReference type="Proteomes" id="UP000827092">
    <property type="component" value="Unassembled WGS sequence"/>
</dbReference>
<keyword evidence="5 11" id="KW-0863">Zinc-finger</keyword>
<keyword evidence="10" id="KW-0539">Nucleus</keyword>
<keyword evidence="14" id="KW-1185">Reference proteome</keyword>
<organism evidence="13 14">
    <name type="scientific">Oedothorax gibbosus</name>
    <dbReference type="NCBI Taxonomy" id="931172"/>
    <lineage>
        <taxon>Eukaryota</taxon>
        <taxon>Metazoa</taxon>
        <taxon>Ecdysozoa</taxon>
        <taxon>Arthropoda</taxon>
        <taxon>Chelicerata</taxon>
        <taxon>Arachnida</taxon>
        <taxon>Araneae</taxon>
        <taxon>Araneomorphae</taxon>
        <taxon>Entelegynae</taxon>
        <taxon>Araneoidea</taxon>
        <taxon>Linyphiidae</taxon>
        <taxon>Erigoninae</taxon>
        <taxon>Oedothorax</taxon>
    </lineage>
</organism>
<dbReference type="PROSITE" id="PS50157">
    <property type="entry name" value="ZINC_FINGER_C2H2_2"/>
    <property type="match status" value="1"/>
</dbReference>
<dbReference type="PROSITE" id="PS00028">
    <property type="entry name" value="ZINC_FINGER_C2H2_1"/>
    <property type="match status" value="1"/>
</dbReference>
<evidence type="ECO:0000256" key="4">
    <source>
        <dbReference type="ARBA" id="ARBA00022737"/>
    </source>
</evidence>
<evidence type="ECO:0000256" key="6">
    <source>
        <dbReference type="ARBA" id="ARBA00022833"/>
    </source>
</evidence>
<evidence type="ECO:0000256" key="9">
    <source>
        <dbReference type="ARBA" id="ARBA00023163"/>
    </source>
</evidence>
<dbReference type="GO" id="GO:0008270">
    <property type="term" value="F:zinc ion binding"/>
    <property type="evidence" value="ECO:0007669"/>
    <property type="project" value="UniProtKB-KW"/>
</dbReference>
<evidence type="ECO:0000313" key="14">
    <source>
        <dbReference type="Proteomes" id="UP000827092"/>
    </source>
</evidence>
<reference evidence="13 14" key="1">
    <citation type="journal article" date="2022" name="Nat. Ecol. Evol.">
        <title>A masculinizing supergene underlies an exaggerated male reproductive morph in a spider.</title>
        <authorList>
            <person name="Hendrickx F."/>
            <person name="De Corte Z."/>
            <person name="Sonet G."/>
            <person name="Van Belleghem S.M."/>
            <person name="Kostlbacher S."/>
            <person name="Vangestel C."/>
        </authorList>
    </citation>
    <scope>NUCLEOTIDE SEQUENCE [LARGE SCALE GENOMIC DNA]</scope>
    <source>
        <strain evidence="13">W744_W776</strain>
    </source>
</reference>
<comment type="subcellular location">
    <subcellularLocation>
        <location evidence="1">Nucleus</location>
    </subcellularLocation>
</comment>
<keyword evidence="9" id="KW-0804">Transcription</keyword>
<evidence type="ECO:0000256" key="2">
    <source>
        <dbReference type="ARBA" id="ARBA00006991"/>
    </source>
</evidence>